<dbReference type="Gene3D" id="2.30.110.10">
    <property type="entry name" value="Electron Transport, Fmn-binding Protein, Chain A"/>
    <property type="match status" value="1"/>
</dbReference>
<dbReference type="OrthoDB" id="666433at2"/>
<evidence type="ECO:0000313" key="2">
    <source>
        <dbReference type="Proteomes" id="UP000192610"/>
    </source>
</evidence>
<dbReference type="Proteomes" id="UP000192610">
    <property type="component" value="Unassembled WGS sequence"/>
</dbReference>
<protein>
    <recommendedName>
        <fullName evidence="3">General stress protein FMN-binding split barrel domain-containing protein</fullName>
    </recommendedName>
</protein>
<sequence length="171" mass="19987">MRSSNSIPFLQNKIQGIGSALFYNMSGGVLKFPTTIVSILKVDEVANIWFFTNRPEQHLQEFDKEFLADMQIYRKGKGYYLQITGKAYIINDPEELNSLIGLSDEIKAKAFQEMVLIKFKIGSAKYYSYQPRFTYKHNFMGLLNRFYTWLFKEPTRTEPSVYRPSLPKFGF</sequence>
<reference evidence="2" key="1">
    <citation type="submission" date="2016-04" db="EMBL/GenBank/DDBJ databases">
        <authorList>
            <person name="Chen L."/>
            <person name="Zhuang W."/>
            <person name="Wang G."/>
        </authorList>
    </citation>
    <scope>NUCLEOTIDE SEQUENCE [LARGE SCALE GENOMIC DNA]</scope>
    <source>
        <strain evidence="2">17621</strain>
    </source>
</reference>
<accession>A0A1V9ELD7</accession>
<evidence type="ECO:0000313" key="1">
    <source>
        <dbReference type="EMBL" id="OQP46936.1"/>
    </source>
</evidence>
<dbReference type="EMBL" id="LVXG01000023">
    <property type="protein sequence ID" value="OQP46936.1"/>
    <property type="molecule type" value="Genomic_DNA"/>
</dbReference>
<gene>
    <name evidence="1" type="ORF">A4H97_05295</name>
</gene>
<evidence type="ECO:0008006" key="3">
    <source>
        <dbReference type="Google" id="ProtNLM"/>
    </source>
</evidence>
<organism evidence="1 2">
    <name type="scientific">Niastella yeongjuensis</name>
    <dbReference type="NCBI Taxonomy" id="354355"/>
    <lineage>
        <taxon>Bacteria</taxon>
        <taxon>Pseudomonadati</taxon>
        <taxon>Bacteroidota</taxon>
        <taxon>Chitinophagia</taxon>
        <taxon>Chitinophagales</taxon>
        <taxon>Chitinophagaceae</taxon>
        <taxon>Niastella</taxon>
    </lineage>
</organism>
<dbReference type="AlphaFoldDB" id="A0A1V9ELD7"/>
<keyword evidence="2" id="KW-1185">Reference proteome</keyword>
<comment type="caution">
    <text evidence="1">The sequence shown here is derived from an EMBL/GenBank/DDBJ whole genome shotgun (WGS) entry which is preliminary data.</text>
</comment>
<dbReference type="RefSeq" id="WP_081200945.1">
    <property type="nucleotide sequence ID" value="NZ_FOCZ01000002.1"/>
</dbReference>
<name>A0A1V9ELD7_9BACT</name>
<proteinExistence type="predicted"/>
<dbReference type="SUPFAM" id="SSF50475">
    <property type="entry name" value="FMN-binding split barrel"/>
    <property type="match status" value="1"/>
</dbReference>
<dbReference type="InterPro" id="IPR012349">
    <property type="entry name" value="Split_barrel_FMN-bd"/>
</dbReference>